<dbReference type="EMBL" id="JAUTBF010000001">
    <property type="protein sequence ID" value="MDQ1122342.1"/>
    <property type="molecule type" value="Genomic_DNA"/>
</dbReference>
<dbReference type="PANTHER" id="PTHR30157">
    <property type="entry name" value="FERRIC REDUCTASE, NADPH-DEPENDENT"/>
    <property type="match status" value="1"/>
</dbReference>
<name>A0ABU0TTR7_MICTR</name>
<dbReference type="SUPFAM" id="SSF63380">
    <property type="entry name" value="Riboflavin synthase domain-like"/>
    <property type="match status" value="1"/>
</dbReference>
<proteinExistence type="predicted"/>
<gene>
    <name evidence="2" type="ORF">QE412_000915</name>
</gene>
<dbReference type="PROSITE" id="PS51384">
    <property type="entry name" value="FAD_FR"/>
    <property type="match status" value="1"/>
</dbReference>
<dbReference type="InterPro" id="IPR017927">
    <property type="entry name" value="FAD-bd_FR_type"/>
</dbReference>
<dbReference type="Gene3D" id="3.40.50.80">
    <property type="entry name" value="Nucleotide-binding domain of ferredoxin-NADP reductase (FNR) module"/>
    <property type="match status" value="1"/>
</dbReference>
<keyword evidence="3" id="KW-1185">Reference proteome</keyword>
<evidence type="ECO:0000313" key="3">
    <source>
        <dbReference type="Proteomes" id="UP001226691"/>
    </source>
</evidence>
<accession>A0ABU0TTR7</accession>
<dbReference type="PANTHER" id="PTHR30157:SF0">
    <property type="entry name" value="NADPH-DEPENDENT FERRIC-CHELATE REDUCTASE"/>
    <property type="match status" value="1"/>
</dbReference>
<evidence type="ECO:0000313" key="2">
    <source>
        <dbReference type="EMBL" id="MDQ1122342.1"/>
    </source>
</evidence>
<dbReference type="InterPro" id="IPR017938">
    <property type="entry name" value="Riboflavin_synthase-like_b-brl"/>
</dbReference>
<sequence>MSRSLRLTENQRDVIAHPAHAHGLADEISLVRDAAEISPIVTRVTIDLGGTPDAAEWAKPNTAIRIEVPALDDDAALVSRVYTVRRFEAPRTIEVDVVRHGHRTPMTAWLAGIRPGDSVRVIGPRTHLLPAHDGRPIELVADDSALAAVASILAAWPAGSRGRVRTTSRDDVVLAQLPSVPDVSVERIVDVAAVEAPLGSVLWAAGERDDMRALRARCLASGMDKGDLRVFGYWKSGVSNSVIDAKRLDHFAALLKATGSTDGADDFDIDI</sequence>
<dbReference type="InterPro" id="IPR039261">
    <property type="entry name" value="FNR_nucleotide-bd"/>
</dbReference>
<comment type="caution">
    <text evidence="2">The sequence shown here is derived from an EMBL/GenBank/DDBJ whole genome shotgun (WGS) entry which is preliminary data.</text>
</comment>
<dbReference type="CDD" id="cd06193">
    <property type="entry name" value="siderophore_interacting"/>
    <property type="match status" value="1"/>
</dbReference>
<dbReference type="Pfam" id="PF04954">
    <property type="entry name" value="SIP"/>
    <property type="match status" value="1"/>
</dbReference>
<evidence type="ECO:0000259" key="1">
    <source>
        <dbReference type="PROSITE" id="PS51384"/>
    </source>
</evidence>
<dbReference type="InterPro" id="IPR013113">
    <property type="entry name" value="SIP_FAD-bd"/>
</dbReference>
<dbReference type="Pfam" id="PF08021">
    <property type="entry name" value="FAD_binding_9"/>
    <property type="match status" value="1"/>
</dbReference>
<protein>
    <submittedName>
        <fullName evidence="2">NADPH-dependent ferric siderophore reductase</fullName>
    </submittedName>
</protein>
<dbReference type="InterPro" id="IPR039374">
    <property type="entry name" value="SIP_fam"/>
</dbReference>
<organism evidence="2 3">
    <name type="scientific">Microbacterium trichothecenolyticum</name>
    <name type="common">Aureobacterium trichothecenolyticum</name>
    <dbReference type="NCBI Taxonomy" id="69370"/>
    <lineage>
        <taxon>Bacteria</taxon>
        <taxon>Bacillati</taxon>
        <taxon>Actinomycetota</taxon>
        <taxon>Actinomycetes</taxon>
        <taxon>Micrococcales</taxon>
        <taxon>Microbacteriaceae</taxon>
        <taxon>Microbacterium</taxon>
    </lineage>
</organism>
<dbReference type="RefSeq" id="WP_307480691.1">
    <property type="nucleotide sequence ID" value="NZ_JAUTBF010000001.1"/>
</dbReference>
<dbReference type="Proteomes" id="UP001226691">
    <property type="component" value="Unassembled WGS sequence"/>
</dbReference>
<reference evidence="2 3" key="1">
    <citation type="submission" date="2023-07" db="EMBL/GenBank/DDBJ databases">
        <title>Functional and genomic diversity of the sorghum phyllosphere microbiome.</title>
        <authorList>
            <person name="Shade A."/>
        </authorList>
    </citation>
    <scope>NUCLEOTIDE SEQUENCE [LARGE SCALE GENOMIC DNA]</scope>
    <source>
        <strain evidence="2 3">SORGH_AS_1207</strain>
    </source>
</reference>
<feature type="domain" description="FAD-binding FR-type" evidence="1">
    <location>
        <begin position="1"/>
        <end position="131"/>
    </location>
</feature>
<dbReference type="Gene3D" id="2.40.30.10">
    <property type="entry name" value="Translation factors"/>
    <property type="match status" value="1"/>
</dbReference>
<dbReference type="InterPro" id="IPR007037">
    <property type="entry name" value="SIP_rossman_dom"/>
</dbReference>